<evidence type="ECO:0008006" key="3">
    <source>
        <dbReference type="Google" id="ProtNLM"/>
    </source>
</evidence>
<accession>A0A699JZ32</accession>
<dbReference type="PANTHER" id="PTHR11439">
    <property type="entry name" value="GAG-POL-RELATED RETROTRANSPOSON"/>
    <property type="match status" value="1"/>
</dbReference>
<reference evidence="2" key="1">
    <citation type="journal article" date="2019" name="Sci. Rep.">
        <title>Draft genome of Tanacetum cinerariifolium, the natural source of mosquito coil.</title>
        <authorList>
            <person name="Yamashiro T."/>
            <person name="Shiraishi A."/>
            <person name="Satake H."/>
            <person name="Nakayama K."/>
        </authorList>
    </citation>
    <scope>NUCLEOTIDE SEQUENCE</scope>
</reference>
<evidence type="ECO:0000256" key="1">
    <source>
        <dbReference type="SAM" id="MobiDB-lite"/>
    </source>
</evidence>
<gene>
    <name evidence="2" type="ORF">Tci_638198</name>
</gene>
<dbReference type="EMBL" id="BKCJ010464266">
    <property type="protein sequence ID" value="GFA66226.1"/>
    <property type="molecule type" value="Genomic_DNA"/>
</dbReference>
<dbReference type="PANTHER" id="PTHR11439:SF509">
    <property type="entry name" value="RNA-DIRECTED DNA POLYMERASE"/>
    <property type="match status" value="1"/>
</dbReference>
<proteinExistence type="predicted"/>
<evidence type="ECO:0000313" key="2">
    <source>
        <dbReference type="EMBL" id="GFA66226.1"/>
    </source>
</evidence>
<protein>
    <recommendedName>
        <fullName evidence="3">Retrovirus-related Pol polyprotein from transposon TNT 1-94</fullName>
    </recommendedName>
</protein>
<name>A0A699JZ32_TANCI</name>
<sequence>MNEAVKVAVQIQSDRLCDEAQAENDEFLKTIDENMHKIIKEQVKEQVKVQVSKILSKIEQTLNEQLEAEVLTRSSNSLKTSYAVVADLSEMKLKKILIEKMEGNKSIQRSNEQRNLYKALVEAYKSDKIILDTYGDTVTLKRRHDDDVDKDEEPSAGSDRGIGTPMATKPKLDADLSGNPVDRTNYGSKIGSLMYLTSSRPDIVQAGSSFELAAFSDADHAGCIDTRKSTSGGIQFRGDKLVSWMLKKQNRTAMSSAEAEYVVLSASYAQVITEYQLADMFTKALLKDRFKYLVRRIDMRCLTPAELEVLAKESA</sequence>
<dbReference type="AlphaFoldDB" id="A0A699JZ32"/>
<comment type="caution">
    <text evidence="2">The sequence shown here is derived from an EMBL/GenBank/DDBJ whole genome shotgun (WGS) entry which is preliminary data.</text>
</comment>
<organism evidence="2">
    <name type="scientific">Tanacetum cinerariifolium</name>
    <name type="common">Dalmatian daisy</name>
    <name type="synonym">Chrysanthemum cinerariifolium</name>
    <dbReference type="NCBI Taxonomy" id="118510"/>
    <lineage>
        <taxon>Eukaryota</taxon>
        <taxon>Viridiplantae</taxon>
        <taxon>Streptophyta</taxon>
        <taxon>Embryophyta</taxon>
        <taxon>Tracheophyta</taxon>
        <taxon>Spermatophyta</taxon>
        <taxon>Magnoliopsida</taxon>
        <taxon>eudicotyledons</taxon>
        <taxon>Gunneridae</taxon>
        <taxon>Pentapetalae</taxon>
        <taxon>asterids</taxon>
        <taxon>campanulids</taxon>
        <taxon>Asterales</taxon>
        <taxon>Asteraceae</taxon>
        <taxon>Asteroideae</taxon>
        <taxon>Anthemideae</taxon>
        <taxon>Anthemidinae</taxon>
        <taxon>Tanacetum</taxon>
    </lineage>
</organism>
<feature type="region of interest" description="Disordered" evidence="1">
    <location>
        <begin position="145"/>
        <end position="180"/>
    </location>
</feature>
<dbReference type="CDD" id="cd09272">
    <property type="entry name" value="RNase_HI_RT_Ty1"/>
    <property type="match status" value="1"/>
</dbReference>